<accession>A0A265NC86</accession>
<evidence type="ECO:0000313" key="1">
    <source>
        <dbReference type="EMBL" id="OZU89623.1"/>
    </source>
</evidence>
<gene>
    <name evidence="1" type="ORF">CIL03_00310</name>
</gene>
<proteinExistence type="predicted"/>
<dbReference type="Proteomes" id="UP000216498">
    <property type="component" value="Unassembled WGS sequence"/>
</dbReference>
<dbReference type="AlphaFoldDB" id="A0A265NC86"/>
<dbReference type="EMBL" id="NPMS01000001">
    <property type="protein sequence ID" value="OZU89623.1"/>
    <property type="molecule type" value="Genomic_DNA"/>
</dbReference>
<comment type="caution">
    <text evidence="1">The sequence shown here is derived from an EMBL/GenBank/DDBJ whole genome shotgun (WGS) entry which is preliminary data.</text>
</comment>
<dbReference type="RefSeq" id="WP_094883224.1">
    <property type="nucleotide sequence ID" value="NZ_NPMS01000001.1"/>
</dbReference>
<evidence type="ECO:0000313" key="2">
    <source>
        <dbReference type="Proteomes" id="UP000216498"/>
    </source>
</evidence>
<reference evidence="1 2" key="1">
    <citation type="submission" date="2017-08" db="EMBL/GenBank/DDBJ databases">
        <title>Virgibacillus indicus sp. nov. and Virgibacillus profoundi sp. nov, two moderately halophilic bacteria isolated from marine sediment by using the Microfluidic Streak Plate.</title>
        <authorList>
            <person name="Xu B."/>
            <person name="Hu B."/>
            <person name="Wang J."/>
            <person name="Zhu Y."/>
            <person name="Huang L."/>
            <person name="Du W."/>
            <person name="Huang Y."/>
        </authorList>
    </citation>
    <scope>NUCLEOTIDE SEQUENCE [LARGE SCALE GENOMIC DNA]</scope>
    <source>
        <strain evidence="1 2">IO3-P2-C2</strain>
    </source>
</reference>
<sequence length="146" mass="17027">MISKRKEMFYLDATELIMDRDFEVMTNTTFADDIVERLYGVDNHRIDYGLIKILGLGVVKNKHFNALYIYDAAGDNLMSEMIRLRIYYQLSYPEYDDKELDCWIFGDVAGVNYVLRIMGSSGAWVISRLKGIFNEKKGRVVEFPVR</sequence>
<protein>
    <submittedName>
        <fullName evidence="1">Uncharacterized protein</fullName>
    </submittedName>
</protein>
<name>A0A265NC86_9BACI</name>
<organism evidence="1 2">
    <name type="scientific">Virgibacillus indicus</name>
    <dbReference type="NCBI Taxonomy" id="2024554"/>
    <lineage>
        <taxon>Bacteria</taxon>
        <taxon>Bacillati</taxon>
        <taxon>Bacillota</taxon>
        <taxon>Bacilli</taxon>
        <taxon>Bacillales</taxon>
        <taxon>Bacillaceae</taxon>
        <taxon>Virgibacillus</taxon>
    </lineage>
</organism>
<keyword evidence="2" id="KW-1185">Reference proteome</keyword>
<dbReference type="OrthoDB" id="2720921at2"/>